<proteinExistence type="inferred from homology"/>
<keyword evidence="2 5" id="KW-0812">Transmembrane</keyword>
<dbReference type="AlphaFoldDB" id="A0A395M0Y1"/>
<dbReference type="Pfam" id="PF00361">
    <property type="entry name" value="Proton_antipo_M"/>
    <property type="match status" value="1"/>
</dbReference>
<evidence type="ECO:0000259" key="7">
    <source>
        <dbReference type="Pfam" id="PF00361"/>
    </source>
</evidence>
<dbReference type="GO" id="GO:0048038">
    <property type="term" value="F:quinone binding"/>
    <property type="evidence" value="ECO:0007669"/>
    <property type="project" value="UniProtKB-KW"/>
</dbReference>
<comment type="subcellular location">
    <subcellularLocation>
        <location evidence="5">Cell membrane</location>
        <topology evidence="5">Multi-pass membrane protein</topology>
    </subcellularLocation>
    <subcellularLocation>
        <location evidence="1">Endomembrane system</location>
        <topology evidence="1">Multi-pass membrane protein</topology>
    </subcellularLocation>
    <subcellularLocation>
        <location evidence="6">Membrane</location>
        <topology evidence="6">Multi-pass membrane protein</topology>
    </subcellularLocation>
</comment>
<keyword evidence="5" id="KW-0520">NAD</keyword>
<evidence type="ECO:0000256" key="1">
    <source>
        <dbReference type="ARBA" id="ARBA00004127"/>
    </source>
</evidence>
<gene>
    <name evidence="5" type="primary">nuoN</name>
    <name evidence="8" type="ORF">D0433_05450</name>
</gene>
<keyword evidence="5" id="KW-1003">Cell membrane</keyword>
<feature type="transmembrane region" description="Helical" evidence="5">
    <location>
        <begin position="251"/>
        <end position="271"/>
    </location>
</feature>
<comment type="subunit">
    <text evidence="5">NDH-1 is composed of 14 different subunits. Subunits NuoA, H, J, K, L, M, N constitute the membrane sector of the complex.</text>
</comment>
<feature type="transmembrane region" description="Helical" evidence="5">
    <location>
        <begin position="385"/>
        <end position="408"/>
    </location>
</feature>
<dbReference type="InterPro" id="IPR001750">
    <property type="entry name" value="ND/Mrp_TM"/>
</dbReference>
<accession>A0A395M0Y1</accession>
<feature type="transmembrane region" description="Helical" evidence="5">
    <location>
        <begin position="341"/>
        <end position="364"/>
    </location>
</feature>
<sequence>MPFDFKTIGEILQNSVSAFIPELILSALFLVVVIADMLTKGNRTLIPALTIVGMLITGIFVYQQHELSAAQKFFGMIAIDPFAIFFKYLFLGAGILAVLISMDSEELNEPKSRSMGEYYAILIAMVLGMFLMASATDMLMMFLSLELVSISSYILTGYLKGQVRSSEASLKYIIYGAVSSGLMIYGISILYGLTGHTNIFKINEFLVSHPVDGVTLLLAALLIMAGFGYKIGAVPFHFWSPDVYEGAPTPVTAFLSVGSKAAGFAMLIRFFRVTVPTGTGEGIIGVDWVTMLSVFALVSMILGNVVAIWQSSVKRMLAYSSVAHAGYLLLGVLVADDLGTQAVMFYLVAYTVMNVGAFFVAVLISNKIGSDDVNDYKGLGRRMPLAAAALTIFLVSLTGLPPTVGFVGKYMIFASLLEKGTLYLGLALVGILTSVISLYYYFKIPLNMYLRESEDGSTSELSVGVWSNAMVGFLAVLTVVLGLFFTPLANLTKNSVGILGTMLLR</sequence>
<evidence type="ECO:0000256" key="5">
    <source>
        <dbReference type="HAMAP-Rule" id="MF_00445"/>
    </source>
</evidence>
<keyword evidence="5" id="KW-0874">Quinone</keyword>
<keyword evidence="3 5" id="KW-1133">Transmembrane helix</keyword>
<feature type="transmembrane region" description="Helical" evidence="5">
    <location>
        <begin position="316"/>
        <end position="335"/>
    </location>
</feature>
<feature type="transmembrane region" description="Helical" evidence="5">
    <location>
        <begin position="283"/>
        <end position="309"/>
    </location>
</feature>
<dbReference type="GO" id="GO:0050136">
    <property type="term" value="F:NADH dehydrogenase (quinone) (non-electrogenic) activity"/>
    <property type="evidence" value="ECO:0007669"/>
    <property type="project" value="UniProtKB-UniRule"/>
</dbReference>
<feature type="transmembrane region" description="Helical" evidence="5">
    <location>
        <begin position="214"/>
        <end position="239"/>
    </location>
</feature>
<evidence type="ECO:0000256" key="4">
    <source>
        <dbReference type="ARBA" id="ARBA00023136"/>
    </source>
</evidence>
<feature type="transmembrane region" description="Helical" evidence="5">
    <location>
        <begin position="82"/>
        <end position="102"/>
    </location>
</feature>
<reference evidence="8 9" key="1">
    <citation type="journal article" date="2011" name="ISME J.">
        <title>Community ecology of hot spring cyanobacterial mats: predominant populations and their functional potential.</title>
        <authorList>
            <person name="Klatt C.G."/>
            <person name="Wood J.M."/>
            <person name="Rusch D.B."/>
            <person name="Bateson M.M."/>
            <person name="Hamamura N."/>
            <person name="Heidelberg J.F."/>
            <person name="Grossman A.R."/>
            <person name="Bhaya D."/>
            <person name="Cohan F.M."/>
            <person name="Kuhl M."/>
            <person name="Bryant D.A."/>
            <person name="Ward D.M."/>
        </authorList>
    </citation>
    <scope>NUCLEOTIDE SEQUENCE [LARGE SCALE GENOMIC DNA]</scope>
    <source>
        <strain evidence="8">OS</strain>
    </source>
</reference>
<dbReference type="NCBIfam" id="TIGR01770">
    <property type="entry name" value="NDH_I_N"/>
    <property type="match status" value="1"/>
</dbReference>
<keyword evidence="5" id="KW-0813">Transport</keyword>
<dbReference type="GO" id="GO:0042773">
    <property type="term" value="P:ATP synthesis coupled electron transport"/>
    <property type="evidence" value="ECO:0007669"/>
    <property type="project" value="InterPro"/>
</dbReference>
<evidence type="ECO:0000256" key="3">
    <source>
        <dbReference type="ARBA" id="ARBA00022989"/>
    </source>
</evidence>
<comment type="caution">
    <text evidence="8">The sequence shown here is derived from an EMBL/GenBank/DDBJ whole genome shotgun (WGS) entry which is preliminary data.</text>
</comment>
<feature type="transmembrane region" description="Helical" evidence="5">
    <location>
        <begin position="45"/>
        <end position="62"/>
    </location>
</feature>
<dbReference type="GO" id="GO:0008137">
    <property type="term" value="F:NADH dehydrogenase (ubiquinone) activity"/>
    <property type="evidence" value="ECO:0007669"/>
    <property type="project" value="InterPro"/>
</dbReference>
<feature type="domain" description="NADH:quinone oxidoreductase/Mrp antiporter transmembrane" evidence="7">
    <location>
        <begin position="135"/>
        <end position="436"/>
    </location>
</feature>
<dbReference type="GO" id="GO:0005886">
    <property type="term" value="C:plasma membrane"/>
    <property type="evidence" value="ECO:0007669"/>
    <property type="project" value="UniProtKB-SubCell"/>
</dbReference>
<organism evidence="8 9">
    <name type="scientific">Candidatus Thermochlorobacter aerophilus</name>
    <dbReference type="NCBI Taxonomy" id="1868324"/>
    <lineage>
        <taxon>Bacteria</taxon>
        <taxon>Pseudomonadati</taxon>
        <taxon>Chlorobiota</taxon>
        <taxon>Chlorobiia</taxon>
        <taxon>Chlorobiales</taxon>
        <taxon>Candidatus Thermochlorobacteriaceae</taxon>
        <taxon>Candidatus Thermochlorobacter</taxon>
    </lineage>
</organism>
<dbReference type="EMBL" id="PHFL01000039">
    <property type="protein sequence ID" value="RFM24433.1"/>
    <property type="molecule type" value="Genomic_DNA"/>
</dbReference>
<evidence type="ECO:0000313" key="8">
    <source>
        <dbReference type="EMBL" id="RFM24433.1"/>
    </source>
</evidence>
<keyword evidence="4 5" id="KW-0472">Membrane</keyword>
<evidence type="ECO:0000256" key="2">
    <source>
        <dbReference type="ARBA" id="ARBA00022692"/>
    </source>
</evidence>
<protein>
    <recommendedName>
        <fullName evidence="5">NADH-quinone oxidoreductase subunit N</fullName>
        <ecNumber evidence="5">7.1.1.-</ecNumber>
    </recommendedName>
    <alternativeName>
        <fullName evidence="5">NADH dehydrogenase I subunit N</fullName>
    </alternativeName>
    <alternativeName>
        <fullName evidence="5">NDH-1 subunit N</fullName>
    </alternativeName>
</protein>
<comment type="catalytic activity">
    <reaction evidence="5">
        <text>a quinone + NADH + 5 H(+)(in) = a quinol + NAD(+) + 4 H(+)(out)</text>
        <dbReference type="Rhea" id="RHEA:57888"/>
        <dbReference type="ChEBI" id="CHEBI:15378"/>
        <dbReference type="ChEBI" id="CHEBI:24646"/>
        <dbReference type="ChEBI" id="CHEBI:57540"/>
        <dbReference type="ChEBI" id="CHEBI:57945"/>
        <dbReference type="ChEBI" id="CHEBI:132124"/>
    </reaction>
</comment>
<dbReference type="EC" id="7.1.1.-" evidence="5"/>
<feature type="transmembrane region" description="Helical" evidence="5">
    <location>
        <begin position="20"/>
        <end position="38"/>
    </location>
</feature>
<keyword evidence="5" id="KW-1278">Translocase</keyword>
<feature type="transmembrane region" description="Helical" evidence="5">
    <location>
        <begin position="114"/>
        <end position="133"/>
    </location>
</feature>
<dbReference type="PANTHER" id="PTHR22773">
    <property type="entry name" value="NADH DEHYDROGENASE"/>
    <property type="match status" value="1"/>
</dbReference>
<comment type="function">
    <text evidence="5">NDH-1 shuttles electrons from NADH, via FMN and iron-sulfur (Fe-S) centers, to quinones in the respiratory chain. The immediate electron acceptor for the enzyme in this species is believed to be a menaquinone. Couples the redox reaction to proton translocation (for every two electrons transferred, four hydrogen ions are translocated across the cytoplasmic membrane), and thus conserves the redox energy in a proton gradient.</text>
</comment>
<dbReference type="InterPro" id="IPR010096">
    <property type="entry name" value="NADH-Q_OxRdtase_suN/2"/>
</dbReference>
<dbReference type="HAMAP" id="MF_00445">
    <property type="entry name" value="NDH1_NuoN_1"/>
    <property type="match status" value="1"/>
</dbReference>
<comment type="similarity">
    <text evidence="5">Belongs to the complex I subunit 2 family.</text>
</comment>
<feature type="transmembrane region" description="Helical" evidence="5">
    <location>
        <begin position="463"/>
        <end position="485"/>
    </location>
</feature>
<dbReference type="Proteomes" id="UP000266389">
    <property type="component" value="Unassembled WGS sequence"/>
</dbReference>
<feature type="transmembrane region" description="Helical" evidence="5">
    <location>
        <begin position="172"/>
        <end position="194"/>
    </location>
</feature>
<evidence type="ECO:0000313" key="9">
    <source>
        <dbReference type="Proteomes" id="UP000266389"/>
    </source>
</evidence>
<evidence type="ECO:0000256" key="6">
    <source>
        <dbReference type="RuleBase" id="RU000320"/>
    </source>
</evidence>
<name>A0A395M0Y1_9BACT</name>
<feature type="transmembrane region" description="Helical" evidence="5">
    <location>
        <begin position="420"/>
        <end position="442"/>
    </location>
</feature>
<dbReference type="GO" id="GO:0012505">
    <property type="term" value="C:endomembrane system"/>
    <property type="evidence" value="ECO:0007669"/>
    <property type="project" value="UniProtKB-SubCell"/>
</dbReference>